<evidence type="ECO:0000313" key="2">
    <source>
        <dbReference type="Proteomes" id="UP001590950"/>
    </source>
</evidence>
<gene>
    <name evidence="1" type="ORF">N7G274_007516</name>
</gene>
<evidence type="ECO:0008006" key="3">
    <source>
        <dbReference type="Google" id="ProtNLM"/>
    </source>
</evidence>
<sequence>MRGLRSFKAVYLSRLGISNARVWSRISAASPGGIDTNICGSLLRVDAMLGGELRVFWKGCFVLTEVGSKLTYTIYPATNSTFLCLQTVVDNSGESFFTCPECSKS</sequence>
<dbReference type="Proteomes" id="UP001590950">
    <property type="component" value="Unassembled WGS sequence"/>
</dbReference>
<reference evidence="1 2" key="1">
    <citation type="submission" date="2024-09" db="EMBL/GenBank/DDBJ databases">
        <title>Rethinking Asexuality: The Enigmatic Case of Functional Sexual Genes in Lepraria (Stereocaulaceae).</title>
        <authorList>
            <person name="Doellman M."/>
            <person name="Sun Y."/>
            <person name="Barcenas-Pena A."/>
            <person name="Lumbsch H.T."/>
            <person name="Grewe F."/>
        </authorList>
    </citation>
    <scope>NUCLEOTIDE SEQUENCE [LARGE SCALE GENOMIC DNA]</scope>
    <source>
        <strain evidence="1 2">Mercado 3170</strain>
    </source>
</reference>
<evidence type="ECO:0000313" key="1">
    <source>
        <dbReference type="EMBL" id="KAL2039657.1"/>
    </source>
</evidence>
<accession>A0ABR4A137</accession>
<proteinExistence type="predicted"/>
<protein>
    <recommendedName>
        <fullName evidence="3">LAGLIDADG homing endonuclease</fullName>
    </recommendedName>
</protein>
<organism evidence="1 2">
    <name type="scientific">Stereocaulon virgatum</name>
    <dbReference type="NCBI Taxonomy" id="373712"/>
    <lineage>
        <taxon>Eukaryota</taxon>
        <taxon>Fungi</taxon>
        <taxon>Dikarya</taxon>
        <taxon>Ascomycota</taxon>
        <taxon>Pezizomycotina</taxon>
        <taxon>Lecanoromycetes</taxon>
        <taxon>OSLEUM clade</taxon>
        <taxon>Lecanoromycetidae</taxon>
        <taxon>Lecanorales</taxon>
        <taxon>Lecanorineae</taxon>
        <taxon>Stereocaulaceae</taxon>
        <taxon>Stereocaulon</taxon>
    </lineage>
</organism>
<dbReference type="EMBL" id="JBEFKJ010000024">
    <property type="protein sequence ID" value="KAL2039657.1"/>
    <property type="molecule type" value="Genomic_DNA"/>
</dbReference>
<name>A0ABR4A137_9LECA</name>
<keyword evidence="2" id="KW-1185">Reference proteome</keyword>
<comment type="caution">
    <text evidence="1">The sequence shown here is derived from an EMBL/GenBank/DDBJ whole genome shotgun (WGS) entry which is preliminary data.</text>
</comment>